<dbReference type="Proteomes" id="UP000823775">
    <property type="component" value="Unassembled WGS sequence"/>
</dbReference>
<feature type="non-terminal residue" evidence="1">
    <location>
        <position position="1"/>
    </location>
</feature>
<reference evidence="1 2" key="1">
    <citation type="journal article" date="2021" name="BMC Genomics">
        <title>Datura genome reveals duplications of psychoactive alkaloid biosynthetic genes and high mutation rate following tissue culture.</title>
        <authorList>
            <person name="Rajewski A."/>
            <person name="Carter-House D."/>
            <person name="Stajich J."/>
            <person name="Litt A."/>
        </authorList>
    </citation>
    <scope>NUCLEOTIDE SEQUENCE [LARGE SCALE GENOMIC DNA]</scope>
    <source>
        <strain evidence="1">AR-01</strain>
    </source>
</reference>
<gene>
    <name evidence="1" type="ORF">HAX54_014869</name>
</gene>
<proteinExistence type="predicted"/>
<comment type="caution">
    <text evidence="1">The sequence shown here is derived from an EMBL/GenBank/DDBJ whole genome shotgun (WGS) entry which is preliminary data.</text>
</comment>
<feature type="non-terminal residue" evidence="1">
    <location>
        <position position="103"/>
    </location>
</feature>
<sequence>PRTARSPLSFWGDGGIIPFEPFYSSLKIEMGAGLKKDVKVSRVGPEGSLNAFYFHIKVVSQRFPRVRYLVQVQDCPAAPGKRLEEESEYFVHAPLGLGRYSLV</sequence>
<organism evidence="1 2">
    <name type="scientific">Datura stramonium</name>
    <name type="common">Jimsonweed</name>
    <name type="synonym">Common thornapple</name>
    <dbReference type="NCBI Taxonomy" id="4076"/>
    <lineage>
        <taxon>Eukaryota</taxon>
        <taxon>Viridiplantae</taxon>
        <taxon>Streptophyta</taxon>
        <taxon>Embryophyta</taxon>
        <taxon>Tracheophyta</taxon>
        <taxon>Spermatophyta</taxon>
        <taxon>Magnoliopsida</taxon>
        <taxon>eudicotyledons</taxon>
        <taxon>Gunneridae</taxon>
        <taxon>Pentapetalae</taxon>
        <taxon>asterids</taxon>
        <taxon>lamiids</taxon>
        <taxon>Solanales</taxon>
        <taxon>Solanaceae</taxon>
        <taxon>Solanoideae</taxon>
        <taxon>Datureae</taxon>
        <taxon>Datura</taxon>
    </lineage>
</organism>
<accession>A0ABS8Y3S4</accession>
<dbReference type="EMBL" id="JACEIK010019363">
    <property type="protein sequence ID" value="MCE5166111.1"/>
    <property type="molecule type" value="Genomic_DNA"/>
</dbReference>
<protein>
    <submittedName>
        <fullName evidence="1">Uncharacterized protein</fullName>
    </submittedName>
</protein>
<evidence type="ECO:0000313" key="2">
    <source>
        <dbReference type="Proteomes" id="UP000823775"/>
    </source>
</evidence>
<evidence type="ECO:0000313" key="1">
    <source>
        <dbReference type="EMBL" id="MCE5166111.1"/>
    </source>
</evidence>
<keyword evidence="2" id="KW-1185">Reference proteome</keyword>
<name>A0ABS8Y3S4_DATST</name>